<name>A0ABW2CDT4_9ACTN</name>
<dbReference type="PROSITE" id="PS50977">
    <property type="entry name" value="HTH_TETR_2"/>
    <property type="match status" value="1"/>
</dbReference>
<keyword evidence="5" id="KW-1185">Reference proteome</keyword>
<keyword evidence="1 2" id="KW-0238">DNA-binding</keyword>
<dbReference type="RefSeq" id="WP_378063145.1">
    <property type="nucleotide sequence ID" value="NZ_JBHSXS010000003.1"/>
</dbReference>
<gene>
    <name evidence="4" type="ORF">ACFQKB_08620</name>
</gene>
<evidence type="ECO:0000256" key="1">
    <source>
        <dbReference type="ARBA" id="ARBA00023125"/>
    </source>
</evidence>
<dbReference type="InterPro" id="IPR050109">
    <property type="entry name" value="HTH-type_TetR-like_transc_reg"/>
</dbReference>
<organism evidence="4 5">
    <name type="scientific">Actinomadura yumaensis</name>
    <dbReference type="NCBI Taxonomy" id="111807"/>
    <lineage>
        <taxon>Bacteria</taxon>
        <taxon>Bacillati</taxon>
        <taxon>Actinomycetota</taxon>
        <taxon>Actinomycetes</taxon>
        <taxon>Streptosporangiales</taxon>
        <taxon>Thermomonosporaceae</taxon>
        <taxon>Actinomadura</taxon>
    </lineage>
</organism>
<comment type="caution">
    <text evidence="4">The sequence shown here is derived from an EMBL/GenBank/DDBJ whole genome shotgun (WGS) entry which is preliminary data.</text>
</comment>
<evidence type="ECO:0000313" key="4">
    <source>
        <dbReference type="EMBL" id="MFC6879829.1"/>
    </source>
</evidence>
<dbReference type="PANTHER" id="PTHR30055:SF209">
    <property type="entry name" value="POSSIBLE TRANSCRIPTIONAL REGULATORY PROTEIN (PROBABLY TETR-FAMILY)"/>
    <property type="match status" value="1"/>
</dbReference>
<evidence type="ECO:0000256" key="2">
    <source>
        <dbReference type="PROSITE-ProRule" id="PRU00335"/>
    </source>
</evidence>
<sequence>MRADAERNQRAILLAAHRLICENDIDQVSMNDIAAEAGVGKGTLFRRFGDREGLFGALFEQLTADWEPGALARLADPSRPPLHRALAFMTELFDRITVPGLPLVRAMGGRHATPERLRHYRLWHEAMTKVITELRTPADPPNLPDPAFLAHAVLNAPRADLVDRLTEAGMSLAEVRTNIVAFTHTALTGLPLPPDLHPPPRTCPTSQ</sequence>
<evidence type="ECO:0000313" key="5">
    <source>
        <dbReference type="Proteomes" id="UP001596380"/>
    </source>
</evidence>
<dbReference type="PANTHER" id="PTHR30055">
    <property type="entry name" value="HTH-TYPE TRANSCRIPTIONAL REGULATOR RUTR"/>
    <property type="match status" value="1"/>
</dbReference>
<reference evidence="5" key="1">
    <citation type="journal article" date="2019" name="Int. J. Syst. Evol. Microbiol.">
        <title>The Global Catalogue of Microorganisms (GCM) 10K type strain sequencing project: providing services to taxonomists for standard genome sequencing and annotation.</title>
        <authorList>
            <consortium name="The Broad Institute Genomics Platform"/>
            <consortium name="The Broad Institute Genome Sequencing Center for Infectious Disease"/>
            <person name="Wu L."/>
            <person name="Ma J."/>
        </authorList>
    </citation>
    <scope>NUCLEOTIDE SEQUENCE [LARGE SCALE GENOMIC DNA]</scope>
    <source>
        <strain evidence="5">JCM 3369</strain>
    </source>
</reference>
<dbReference type="InterPro" id="IPR009057">
    <property type="entry name" value="Homeodomain-like_sf"/>
</dbReference>
<dbReference type="Gene3D" id="1.10.357.10">
    <property type="entry name" value="Tetracycline Repressor, domain 2"/>
    <property type="match status" value="1"/>
</dbReference>
<feature type="domain" description="HTH tetR-type" evidence="3">
    <location>
        <begin position="6"/>
        <end position="66"/>
    </location>
</feature>
<dbReference type="InterPro" id="IPR001647">
    <property type="entry name" value="HTH_TetR"/>
</dbReference>
<accession>A0ABW2CDT4</accession>
<evidence type="ECO:0000259" key="3">
    <source>
        <dbReference type="PROSITE" id="PS50977"/>
    </source>
</evidence>
<proteinExistence type="predicted"/>
<protein>
    <submittedName>
        <fullName evidence="4">TetR/AcrR family transcriptional regulator</fullName>
    </submittedName>
</protein>
<dbReference type="PRINTS" id="PR00455">
    <property type="entry name" value="HTHTETR"/>
</dbReference>
<dbReference type="SUPFAM" id="SSF46689">
    <property type="entry name" value="Homeodomain-like"/>
    <property type="match status" value="1"/>
</dbReference>
<feature type="DNA-binding region" description="H-T-H motif" evidence="2">
    <location>
        <begin position="29"/>
        <end position="48"/>
    </location>
</feature>
<dbReference type="EMBL" id="JBHSXS010000003">
    <property type="protein sequence ID" value="MFC6879829.1"/>
    <property type="molecule type" value="Genomic_DNA"/>
</dbReference>
<dbReference type="Pfam" id="PF00440">
    <property type="entry name" value="TetR_N"/>
    <property type="match status" value="1"/>
</dbReference>
<dbReference type="Proteomes" id="UP001596380">
    <property type="component" value="Unassembled WGS sequence"/>
</dbReference>